<dbReference type="InterPro" id="IPR043593">
    <property type="entry name" value="ASAP"/>
</dbReference>
<name>A0A914X017_9BILA</name>
<accession>A0A914X017</accession>
<proteinExistence type="predicted"/>
<evidence type="ECO:0000259" key="3">
    <source>
        <dbReference type="PROSITE" id="PS50002"/>
    </source>
</evidence>
<dbReference type="AlphaFoldDB" id="A0A914X017"/>
<dbReference type="GO" id="GO:0005096">
    <property type="term" value="F:GTPase activator activity"/>
    <property type="evidence" value="ECO:0007669"/>
    <property type="project" value="InterPro"/>
</dbReference>
<dbReference type="PANTHER" id="PTHR45854">
    <property type="entry name" value="ASAP FAMILY MEMBER"/>
    <property type="match status" value="1"/>
</dbReference>
<dbReference type="Gene3D" id="2.30.30.40">
    <property type="entry name" value="SH3 Domains"/>
    <property type="match status" value="1"/>
</dbReference>
<protein>
    <submittedName>
        <fullName evidence="5 6">SH3 domain-containing protein</fullName>
    </submittedName>
</protein>
<dbReference type="Pfam" id="PF14604">
    <property type="entry name" value="SH3_9"/>
    <property type="match status" value="1"/>
</dbReference>
<dbReference type="InterPro" id="IPR036028">
    <property type="entry name" value="SH3-like_dom_sf"/>
</dbReference>
<dbReference type="WBParaSite" id="PSAMB.scaffold6070size10271.g27850.t1">
    <property type="protein sequence ID" value="PSAMB.scaffold6070size10271.g27850.t1"/>
    <property type="gene ID" value="PSAMB.scaffold6070size10271.g27850"/>
</dbReference>
<evidence type="ECO:0000313" key="6">
    <source>
        <dbReference type="WBParaSite" id="PSAMB.scaffold6070size10271.g27850.t1"/>
    </source>
</evidence>
<dbReference type="Proteomes" id="UP000887566">
    <property type="component" value="Unplaced"/>
</dbReference>
<dbReference type="PRINTS" id="PR00452">
    <property type="entry name" value="SH3DOMAIN"/>
</dbReference>
<keyword evidence="1 2" id="KW-0728">SH3 domain</keyword>
<evidence type="ECO:0000313" key="5">
    <source>
        <dbReference type="WBParaSite" id="PSAMB.scaffold4337size14973.g24038.t1"/>
    </source>
</evidence>
<dbReference type="PANTHER" id="PTHR45854:SF3">
    <property type="entry name" value="ARFGAP WITH SH3 DOMAIN, ANK REPEAT AND PH DOMAIN-CONTAINING PROTEIN"/>
    <property type="match status" value="1"/>
</dbReference>
<dbReference type="SMART" id="SM00326">
    <property type="entry name" value="SH3"/>
    <property type="match status" value="1"/>
</dbReference>
<dbReference type="WBParaSite" id="PSAMB.scaffold4337size14973.g24038.t1">
    <property type="protein sequence ID" value="PSAMB.scaffold4337size14973.g24038.t1"/>
    <property type="gene ID" value="PSAMB.scaffold4337size14973.g24038"/>
</dbReference>
<evidence type="ECO:0000313" key="4">
    <source>
        <dbReference type="Proteomes" id="UP000887566"/>
    </source>
</evidence>
<dbReference type="PROSITE" id="PS50002">
    <property type="entry name" value="SH3"/>
    <property type="match status" value="1"/>
</dbReference>
<feature type="domain" description="SH3" evidence="3">
    <location>
        <begin position="8"/>
        <end position="74"/>
    </location>
</feature>
<dbReference type="SUPFAM" id="SSF50044">
    <property type="entry name" value="SH3-domain"/>
    <property type="match status" value="1"/>
</dbReference>
<evidence type="ECO:0000256" key="1">
    <source>
        <dbReference type="ARBA" id="ARBA00022443"/>
    </source>
</evidence>
<dbReference type="InterPro" id="IPR001452">
    <property type="entry name" value="SH3_domain"/>
</dbReference>
<reference evidence="5 6" key="1">
    <citation type="submission" date="2022-11" db="UniProtKB">
        <authorList>
            <consortium name="WormBaseParasite"/>
        </authorList>
    </citation>
    <scope>IDENTIFICATION</scope>
</reference>
<evidence type="ECO:0000256" key="2">
    <source>
        <dbReference type="PROSITE-ProRule" id="PRU00192"/>
    </source>
</evidence>
<sequence>NGGAKTNIADRRCRALYDCEADNGDELSFKQGDIIVISRQRVSGEDDTWMEGYLIGSPSRKGMFPATFVTFDAAD</sequence>
<organism evidence="4 6">
    <name type="scientific">Plectus sambesii</name>
    <dbReference type="NCBI Taxonomy" id="2011161"/>
    <lineage>
        <taxon>Eukaryota</taxon>
        <taxon>Metazoa</taxon>
        <taxon>Ecdysozoa</taxon>
        <taxon>Nematoda</taxon>
        <taxon>Chromadorea</taxon>
        <taxon>Plectida</taxon>
        <taxon>Plectina</taxon>
        <taxon>Plectoidea</taxon>
        <taxon>Plectidae</taxon>
        <taxon>Plectus</taxon>
    </lineage>
</organism>
<keyword evidence="4" id="KW-1185">Reference proteome</keyword>